<protein>
    <submittedName>
        <fullName evidence="1">Uncharacterized protein</fullName>
    </submittedName>
</protein>
<reference evidence="1" key="2">
    <citation type="journal article" date="2015" name="Fish Shellfish Immunol.">
        <title>Early steps in the European eel (Anguilla anguilla)-Vibrio vulnificus interaction in the gills: Role of the RtxA13 toxin.</title>
        <authorList>
            <person name="Callol A."/>
            <person name="Pajuelo D."/>
            <person name="Ebbesson L."/>
            <person name="Teles M."/>
            <person name="MacKenzie S."/>
            <person name="Amaro C."/>
        </authorList>
    </citation>
    <scope>NUCLEOTIDE SEQUENCE</scope>
</reference>
<evidence type="ECO:0000313" key="1">
    <source>
        <dbReference type="EMBL" id="JAH01866.1"/>
    </source>
</evidence>
<reference evidence="1" key="1">
    <citation type="submission" date="2014-11" db="EMBL/GenBank/DDBJ databases">
        <authorList>
            <person name="Amaro Gonzalez C."/>
        </authorList>
    </citation>
    <scope>NUCLEOTIDE SEQUENCE</scope>
</reference>
<dbReference type="AlphaFoldDB" id="A0A0E9PB31"/>
<organism evidence="1">
    <name type="scientific">Anguilla anguilla</name>
    <name type="common">European freshwater eel</name>
    <name type="synonym">Muraena anguilla</name>
    <dbReference type="NCBI Taxonomy" id="7936"/>
    <lineage>
        <taxon>Eukaryota</taxon>
        <taxon>Metazoa</taxon>
        <taxon>Chordata</taxon>
        <taxon>Craniata</taxon>
        <taxon>Vertebrata</taxon>
        <taxon>Euteleostomi</taxon>
        <taxon>Actinopterygii</taxon>
        <taxon>Neopterygii</taxon>
        <taxon>Teleostei</taxon>
        <taxon>Anguilliformes</taxon>
        <taxon>Anguillidae</taxon>
        <taxon>Anguilla</taxon>
    </lineage>
</organism>
<dbReference type="EMBL" id="GBXM01106711">
    <property type="protein sequence ID" value="JAH01866.1"/>
    <property type="molecule type" value="Transcribed_RNA"/>
</dbReference>
<accession>A0A0E9PB31</accession>
<proteinExistence type="predicted"/>
<sequence length="44" mass="5121">MFSWKLCVCQRQIQMSLHYVCGHLEQVNYLVSPSLKTARPPKPC</sequence>
<name>A0A0E9PB31_ANGAN</name>